<dbReference type="PROSITE" id="PS01359">
    <property type="entry name" value="ZF_PHD_1"/>
    <property type="match status" value="1"/>
</dbReference>
<feature type="region of interest" description="Disordered" evidence="5">
    <location>
        <begin position="445"/>
        <end position="500"/>
    </location>
</feature>
<feature type="compositionally biased region" description="Basic and acidic residues" evidence="5">
    <location>
        <begin position="59"/>
        <end position="75"/>
    </location>
</feature>
<dbReference type="GO" id="GO:0008270">
    <property type="term" value="F:zinc ion binding"/>
    <property type="evidence" value="ECO:0007669"/>
    <property type="project" value="UniProtKB-KW"/>
</dbReference>
<dbReference type="InterPro" id="IPR013083">
    <property type="entry name" value="Znf_RING/FYVE/PHD"/>
</dbReference>
<feature type="compositionally biased region" description="Polar residues" evidence="5">
    <location>
        <begin position="76"/>
        <end position="87"/>
    </location>
</feature>
<comment type="caution">
    <text evidence="7">The sequence shown here is derived from an EMBL/GenBank/DDBJ whole genome shotgun (WGS) entry which is preliminary data.</text>
</comment>
<keyword evidence="8" id="KW-1185">Reference proteome</keyword>
<feature type="compositionally biased region" description="Basic residues" evidence="5">
    <location>
        <begin position="182"/>
        <end position="200"/>
    </location>
</feature>
<sequence length="570" mass="64079">MASTSTAAAPMPRIKLHFSAGAYPPPPTELDGSIDEDDEVIESEEPESPDNDDGDVDSLEEHPISPDAMDKHPEETTTVDNPISNVTEPAVPVLPFRSVRIILKAPKRNPEELEEIETVPVRKKRKRRRSKTSHRRYLDSSTSSEEYIQSGFKTLSGRTVINPNTRKEPSPSSPLSPLPWPPKHHTPQKSKSKSKSKKMSRTSFTPVNLTGGSRKPTVNQADLEEAMRLSMLNARCVTCHKASESKGDKIVFCDGCEKPYHQMCHRPKINQSYIEVLEKNWYCFKCAKVPGEEEEDHDLSEEMDDYEEGEEANRRNELINQIQAEQKDDGAYFRDVDATSEEHGDQNQQKEEDGNEYYSAKEMEQSQSQQSLPPMAAAIPTNHLVTMESQNMEASLKELDAHQHKLFLKTLAHDDLVDLICRLRTNGATFDFDFPSGIKNKLAEFTRAQNEKNKGRKRKSSATGAPEENESGRVDEPALSHTEGDEDQEGDHPPGSKRRKLTASERYWLWREDPEAPSITHIVYRDGVGRPAHEVNPPLYPYPGRGQTTVSQSKERDGGGEEGPKSGNKI</sequence>
<feature type="region of interest" description="Disordered" evidence="5">
    <location>
        <begin position="293"/>
        <end position="314"/>
    </location>
</feature>
<evidence type="ECO:0000256" key="1">
    <source>
        <dbReference type="ARBA" id="ARBA00022723"/>
    </source>
</evidence>
<dbReference type="GO" id="GO:0031445">
    <property type="term" value="P:regulation of heterochromatin formation"/>
    <property type="evidence" value="ECO:0007669"/>
    <property type="project" value="TreeGrafter"/>
</dbReference>
<evidence type="ECO:0000256" key="4">
    <source>
        <dbReference type="PROSITE-ProRule" id="PRU00146"/>
    </source>
</evidence>
<gene>
    <name evidence="7" type="ORF">TWF506_007029</name>
</gene>
<keyword evidence="1" id="KW-0479">Metal-binding</keyword>
<dbReference type="AlphaFoldDB" id="A0AAN8NI44"/>
<feature type="domain" description="PHD-type" evidence="6">
    <location>
        <begin position="233"/>
        <end position="289"/>
    </location>
</feature>
<keyword evidence="2 4" id="KW-0863">Zinc-finger</keyword>
<feature type="compositionally biased region" description="Basic residues" evidence="5">
    <location>
        <begin position="121"/>
        <end position="135"/>
    </location>
</feature>
<dbReference type="InterPro" id="IPR047171">
    <property type="entry name" value="BAZ1A"/>
</dbReference>
<dbReference type="SMART" id="SM00249">
    <property type="entry name" value="PHD"/>
    <property type="match status" value="1"/>
</dbReference>
<feature type="compositionally biased region" description="Pro residues" evidence="5">
    <location>
        <begin position="171"/>
        <end position="181"/>
    </location>
</feature>
<dbReference type="Gene3D" id="3.30.40.10">
    <property type="entry name" value="Zinc/RING finger domain, C3HC4 (zinc finger)"/>
    <property type="match status" value="1"/>
</dbReference>
<dbReference type="Pfam" id="PF00628">
    <property type="entry name" value="PHD"/>
    <property type="match status" value="1"/>
</dbReference>
<dbReference type="InterPro" id="IPR001965">
    <property type="entry name" value="Znf_PHD"/>
</dbReference>
<evidence type="ECO:0000313" key="8">
    <source>
        <dbReference type="Proteomes" id="UP001307849"/>
    </source>
</evidence>
<dbReference type="GO" id="GO:0045740">
    <property type="term" value="P:positive regulation of DNA replication"/>
    <property type="evidence" value="ECO:0007669"/>
    <property type="project" value="TreeGrafter"/>
</dbReference>
<evidence type="ECO:0000256" key="2">
    <source>
        <dbReference type="ARBA" id="ARBA00022771"/>
    </source>
</evidence>
<proteinExistence type="predicted"/>
<dbReference type="SUPFAM" id="SSF57903">
    <property type="entry name" value="FYVE/PHD zinc finger"/>
    <property type="match status" value="1"/>
</dbReference>
<evidence type="ECO:0000256" key="3">
    <source>
        <dbReference type="ARBA" id="ARBA00022833"/>
    </source>
</evidence>
<evidence type="ECO:0000313" key="7">
    <source>
        <dbReference type="EMBL" id="KAK6517154.1"/>
    </source>
</evidence>
<keyword evidence="3" id="KW-0862">Zinc</keyword>
<feature type="compositionally biased region" description="Basic and acidic residues" evidence="5">
    <location>
        <begin position="553"/>
        <end position="564"/>
    </location>
</feature>
<feature type="compositionally biased region" description="Polar residues" evidence="5">
    <location>
        <begin position="139"/>
        <end position="164"/>
    </location>
</feature>
<evidence type="ECO:0000256" key="5">
    <source>
        <dbReference type="SAM" id="MobiDB-lite"/>
    </source>
</evidence>
<dbReference type="GO" id="GO:0003677">
    <property type="term" value="F:DNA binding"/>
    <property type="evidence" value="ECO:0007669"/>
    <property type="project" value="TreeGrafter"/>
</dbReference>
<dbReference type="InterPro" id="IPR019786">
    <property type="entry name" value="Zinc_finger_PHD-type_CS"/>
</dbReference>
<protein>
    <recommendedName>
        <fullName evidence="6">PHD-type domain-containing protein</fullName>
    </recommendedName>
</protein>
<dbReference type="GO" id="GO:0008623">
    <property type="term" value="C:CHRAC"/>
    <property type="evidence" value="ECO:0007669"/>
    <property type="project" value="TreeGrafter"/>
</dbReference>
<evidence type="ECO:0000259" key="6">
    <source>
        <dbReference type="PROSITE" id="PS50016"/>
    </source>
</evidence>
<dbReference type="PANTHER" id="PTHR46510:SF1">
    <property type="entry name" value="BROMODOMAIN ADJACENT TO ZINC FINGER DOMAIN PROTEIN 1A"/>
    <property type="match status" value="1"/>
</dbReference>
<dbReference type="GO" id="GO:0006355">
    <property type="term" value="P:regulation of DNA-templated transcription"/>
    <property type="evidence" value="ECO:0007669"/>
    <property type="project" value="TreeGrafter"/>
</dbReference>
<dbReference type="PROSITE" id="PS50016">
    <property type="entry name" value="ZF_PHD_2"/>
    <property type="match status" value="1"/>
</dbReference>
<dbReference type="Proteomes" id="UP001307849">
    <property type="component" value="Unassembled WGS sequence"/>
</dbReference>
<feature type="region of interest" description="Disordered" evidence="5">
    <location>
        <begin position="1"/>
        <end position="87"/>
    </location>
</feature>
<dbReference type="EMBL" id="JAVHJM010000003">
    <property type="protein sequence ID" value="KAK6517154.1"/>
    <property type="molecule type" value="Genomic_DNA"/>
</dbReference>
<feature type="compositionally biased region" description="Acidic residues" evidence="5">
    <location>
        <begin position="293"/>
        <end position="310"/>
    </location>
</feature>
<feature type="region of interest" description="Disordered" evidence="5">
    <location>
        <begin position="104"/>
        <end position="218"/>
    </location>
</feature>
<name>A0AAN8NI44_9PEZI</name>
<feature type="region of interest" description="Disordered" evidence="5">
    <location>
        <begin position="529"/>
        <end position="570"/>
    </location>
</feature>
<reference evidence="7 8" key="1">
    <citation type="submission" date="2019-10" db="EMBL/GenBank/DDBJ databases">
        <authorList>
            <person name="Palmer J.M."/>
        </authorList>
    </citation>
    <scope>NUCLEOTIDE SEQUENCE [LARGE SCALE GENOMIC DNA]</scope>
    <source>
        <strain evidence="7 8">TWF506</strain>
    </source>
</reference>
<dbReference type="GO" id="GO:0006338">
    <property type="term" value="P:chromatin remodeling"/>
    <property type="evidence" value="ECO:0007669"/>
    <property type="project" value="InterPro"/>
</dbReference>
<dbReference type="InterPro" id="IPR011011">
    <property type="entry name" value="Znf_FYVE_PHD"/>
</dbReference>
<feature type="compositionally biased region" description="Polar residues" evidence="5">
    <location>
        <begin position="201"/>
        <end position="218"/>
    </location>
</feature>
<dbReference type="InterPro" id="IPR019787">
    <property type="entry name" value="Znf_PHD-finger"/>
</dbReference>
<feature type="compositionally biased region" description="Acidic residues" evidence="5">
    <location>
        <begin position="32"/>
        <end position="58"/>
    </location>
</feature>
<accession>A0AAN8NI44</accession>
<organism evidence="7 8">
    <name type="scientific">Arthrobotrys conoides</name>
    <dbReference type="NCBI Taxonomy" id="74498"/>
    <lineage>
        <taxon>Eukaryota</taxon>
        <taxon>Fungi</taxon>
        <taxon>Dikarya</taxon>
        <taxon>Ascomycota</taxon>
        <taxon>Pezizomycotina</taxon>
        <taxon>Orbiliomycetes</taxon>
        <taxon>Orbiliales</taxon>
        <taxon>Orbiliaceae</taxon>
        <taxon>Arthrobotrys</taxon>
    </lineage>
</organism>
<dbReference type="GO" id="GO:0000228">
    <property type="term" value="C:nuclear chromosome"/>
    <property type="evidence" value="ECO:0007669"/>
    <property type="project" value="TreeGrafter"/>
</dbReference>
<dbReference type="PANTHER" id="PTHR46510">
    <property type="entry name" value="BROMODOMAIN ADJACENT TO ZINC FINGER DOMAIN PROTEIN 1A"/>
    <property type="match status" value="1"/>
</dbReference>